<feature type="transmembrane region" description="Helical" evidence="5">
    <location>
        <begin position="133"/>
        <end position="151"/>
    </location>
</feature>
<gene>
    <name evidence="7" type="ORF">GCM10023333_35000</name>
</gene>
<comment type="subcellular location">
    <subcellularLocation>
        <location evidence="1">Membrane</location>
        <topology evidence="1">Multi-pass membrane protein</topology>
    </subcellularLocation>
</comment>
<accession>A0ABP9FDK7</accession>
<reference evidence="8" key="1">
    <citation type="journal article" date="2019" name="Int. J. Syst. Evol. Microbiol.">
        <title>The Global Catalogue of Microorganisms (GCM) 10K type strain sequencing project: providing services to taxonomists for standard genome sequencing and annotation.</title>
        <authorList>
            <consortium name="The Broad Institute Genomics Platform"/>
            <consortium name="The Broad Institute Genome Sequencing Center for Infectious Disease"/>
            <person name="Wu L."/>
            <person name="Ma J."/>
        </authorList>
    </citation>
    <scope>NUCLEOTIDE SEQUENCE [LARGE SCALE GENOMIC DNA]</scope>
    <source>
        <strain evidence="8">JCM 18401</strain>
    </source>
</reference>
<dbReference type="PANTHER" id="PTHR10846:SF8">
    <property type="entry name" value="INNER MEMBRANE PROTEIN YRBG"/>
    <property type="match status" value="1"/>
</dbReference>
<feature type="transmembrane region" description="Helical" evidence="5">
    <location>
        <begin position="272"/>
        <end position="291"/>
    </location>
</feature>
<dbReference type="Proteomes" id="UP001499988">
    <property type="component" value="Unassembled WGS sequence"/>
</dbReference>
<dbReference type="EMBL" id="BAABJZ010000100">
    <property type="protein sequence ID" value="GAA4898590.1"/>
    <property type="molecule type" value="Genomic_DNA"/>
</dbReference>
<feature type="transmembrane region" description="Helical" evidence="5">
    <location>
        <begin position="171"/>
        <end position="193"/>
    </location>
</feature>
<dbReference type="RefSeq" id="WP_345336762.1">
    <property type="nucleotide sequence ID" value="NZ_BAABJZ010000100.1"/>
</dbReference>
<feature type="transmembrane region" description="Helical" evidence="5">
    <location>
        <begin position="205"/>
        <end position="227"/>
    </location>
</feature>
<keyword evidence="2 5" id="KW-0812">Transmembrane</keyword>
<dbReference type="Pfam" id="PF01699">
    <property type="entry name" value="Na_Ca_ex"/>
    <property type="match status" value="2"/>
</dbReference>
<proteinExistence type="predicted"/>
<feature type="transmembrane region" description="Helical" evidence="5">
    <location>
        <begin position="303"/>
        <end position="323"/>
    </location>
</feature>
<feature type="transmembrane region" description="Helical" evidence="5">
    <location>
        <begin position="108"/>
        <end position="127"/>
    </location>
</feature>
<feature type="domain" description="Sodium/calcium exchanger membrane region" evidence="6">
    <location>
        <begin position="8"/>
        <end position="146"/>
    </location>
</feature>
<dbReference type="PANTHER" id="PTHR10846">
    <property type="entry name" value="SODIUM/POTASSIUM/CALCIUM EXCHANGER"/>
    <property type="match status" value="1"/>
</dbReference>
<dbReference type="Gene3D" id="1.20.1420.30">
    <property type="entry name" value="NCX, central ion-binding region"/>
    <property type="match status" value="1"/>
</dbReference>
<comment type="caution">
    <text evidence="7">The sequence shown here is derived from an EMBL/GenBank/DDBJ whole genome shotgun (WGS) entry which is preliminary data.</text>
</comment>
<feature type="transmembrane region" description="Helical" evidence="5">
    <location>
        <begin position="234"/>
        <end position="257"/>
    </location>
</feature>
<dbReference type="InterPro" id="IPR004837">
    <property type="entry name" value="NaCa_Exmemb"/>
</dbReference>
<keyword evidence="4 5" id="KW-0472">Membrane</keyword>
<evidence type="ECO:0000256" key="3">
    <source>
        <dbReference type="ARBA" id="ARBA00022989"/>
    </source>
</evidence>
<evidence type="ECO:0000256" key="2">
    <source>
        <dbReference type="ARBA" id="ARBA00022692"/>
    </source>
</evidence>
<protein>
    <submittedName>
        <fullName evidence="7">Calcium/sodium antiporter</fullName>
    </submittedName>
</protein>
<sequence>MFSLAFPLLALLAGFVVLSLSADRLIASAATLAKHSGASLVFIGMTVVAFGTSAPELLVSAVAALNGAEGLSVGNGIGSNIMNVGLVLGVCALVTPLIAHSRFIQKEFPILVLAMALVALLMANGELAGWDGVILLTALLAYCFYLSRCVINGEAEPEALEFLAISKARAALETVLMLALLLGSSQVMVWGAVELARAAGISELVIGLTVIAFGTSLPELAAAVAGVRRGLHDIAFATVIGSNIFNLLGVIAFPALLGNGLQLPAPVMARDVPAMAGLTAVVGLMFFAAVLRQRGQMNGRDGSYTLSRAGGGVLLVLFSGYMWQLGLSMSA</sequence>
<keyword evidence="8" id="KW-1185">Reference proteome</keyword>
<dbReference type="InterPro" id="IPR044880">
    <property type="entry name" value="NCX_ion-bd_dom_sf"/>
</dbReference>
<name>A0ABP9FDK7_9GAMM</name>
<organism evidence="7 8">
    <name type="scientific">Ferrimonas pelagia</name>
    <dbReference type="NCBI Taxonomy" id="1177826"/>
    <lineage>
        <taxon>Bacteria</taxon>
        <taxon>Pseudomonadati</taxon>
        <taxon>Pseudomonadota</taxon>
        <taxon>Gammaproteobacteria</taxon>
        <taxon>Alteromonadales</taxon>
        <taxon>Ferrimonadaceae</taxon>
        <taxon>Ferrimonas</taxon>
    </lineage>
</organism>
<feature type="domain" description="Sodium/calcium exchanger membrane region" evidence="6">
    <location>
        <begin position="175"/>
        <end position="323"/>
    </location>
</feature>
<evidence type="ECO:0000256" key="1">
    <source>
        <dbReference type="ARBA" id="ARBA00004141"/>
    </source>
</evidence>
<evidence type="ECO:0000256" key="4">
    <source>
        <dbReference type="ARBA" id="ARBA00023136"/>
    </source>
</evidence>
<evidence type="ECO:0000256" key="5">
    <source>
        <dbReference type="SAM" id="Phobius"/>
    </source>
</evidence>
<evidence type="ECO:0000313" key="8">
    <source>
        <dbReference type="Proteomes" id="UP001499988"/>
    </source>
</evidence>
<dbReference type="InterPro" id="IPR004481">
    <property type="entry name" value="K/Na/Ca-exchanger"/>
</dbReference>
<feature type="transmembrane region" description="Helical" evidence="5">
    <location>
        <begin position="81"/>
        <end position="99"/>
    </location>
</feature>
<keyword evidence="3 5" id="KW-1133">Transmembrane helix</keyword>
<evidence type="ECO:0000313" key="7">
    <source>
        <dbReference type="EMBL" id="GAA4898590.1"/>
    </source>
</evidence>
<dbReference type="NCBIfam" id="TIGR00367">
    <property type="entry name" value="calcium/sodium antiporter"/>
    <property type="match status" value="1"/>
</dbReference>
<evidence type="ECO:0000259" key="6">
    <source>
        <dbReference type="Pfam" id="PF01699"/>
    </source>
</evidence>